<dbReference type="PANTHER" id="PTHR42850:SF4">
    <property type="entry name" value="ZINC-DEPENDENT ENDOPOLYPHOSPHATASE"/>
    <property type="match status" value="1"/>
</dbReference>
<dbReference type="GO" id="GO:0110154">
    <property type="term" value="P:RNA decapping"/>
    <property type="evidence" value="ECO:0007669"/>
    <property type="project" value="TreeGrafter"/>
</dbReference>
<dbReference type="InterPro" id="IPR004843">
    <property type="entry name" value="Calcineurin-like_PHP"/>
</dbReference>
<dbReference type="InterPro" id="IPR050126">
    <property type="entry name" value="Ap4A_hydrolase"/>
</dbReference>
<reference evidence="2" key="1">
    <citation type="submission" date="2023-05" db="EMBL/GenBank/DDBJ databases">
        <title>Comparative genomics of Bacillaceae isolates and their secondary metabolite potential.</title>
        <authorList>
            <person name="Song L."/>
            <person name="Nielsen L.J."/>
            <person name="Mohite O."/>
            <person name="Xu X."/>
            <person name="Weber T."/>
            <person name="Kovacs A.T."/>
        </authorList>
    </citation>
    <scope>NUCLEOTIDE SEQUENCE</scope>
    <source>
        <strain evidence="2">XLM17</strain>
    </source>
</reference>
<evidence type="ECO:0000313" key="3">
    <source>
        <dbReference type="Proteomes" id="UP001178288"/>
    </source>
</evidence>
<dbReference type="InterPro" id="IPR029052">
    <property type="entry name" value="Metallo-depent_PP-like"/>
</dbReference>
<organism evidence="2 3">
    <name type="scientific">Neobacillus novalis</name>
    <dbReference type="NCBI Taxonomy" id="220687"/>
    <lineage>
        <taxon>Bacteria</taxon>
        <taxon>Bacillati</taxon>
        <taxon>Bacillota</taxon>
        <taxon>Bacilli</taxon>
        <taxon>Bacillales</taxon>
        <taxon>Bacillaceae</taxon>
        <taxon>Neobacillus</taxon>
    </lineage>
</organism>
<feature type="domain" description="Calcineurin-like phosphoesterase" evidence="1">
    <location>
        <begin position="14"/>
        <end position="199"/>
    </location>
</feature>
<dbReference type="Gene3D" id="3.60.21.10">
    <property type="match status" value="1"/>
</dbReference>
<evidence type="ECO:0000313" key="2">
    <source>
        <dbReference type="EMBL" id="WHY87111.1"/>
    </source>
</evidence>
<gene>
    <name evidence="2" type="ORF">QNH39_04405</name>
</gene>
<dbReference type="KEGG" id="nnv:QNH39_04405"/>
<dbReference type="SUPFAM" id="SSF56300">
    <property type="entry name" value="Metallo-dependent phosphatases"/>
    <property type="match status" value="1"/>
</dbReference>
<dbReference type="AlphaFoldDB" id="A0AA95MTL7"/>
<dbReference type="GO" id="GO:0005737">
    <property type="term" value="C:cytoplasm"/>
    <property type="evidence" value="ECO:0007669"/>
    <property type="project" value="TreeGrafter"/>
</dbReference>
<dbReference type="GO" id="GO:0016791">
    <property type="term" value="F:phosphatase activity"/>
    <property type="evidence" value="ECO:0007669"/>
    <property type="project" value="TreeGrafter"/>
</dbReference>
<dbReference type="RefSeq" id="WP_066083013.1">
    <property type="nucleotide sequence ID" value="NZ_CP126114.1"/>
</dbReference>
<evidence type="ECO:0000259" key="1">
    <source>
        <dbReference type="Pfam" id="PF00149"/>
    </source>
</evidence>
<sequence>MDKIKQLSIPKDSRVIVISDIHGELALFKALLEKVQFSTEDYLIINGDLCEKGSNSKGVVSYVMELAATNPRVHVIEGNCETLVEELLNENPQLLGYLRARKDSIFHEWLQQIGVEITEETTVQHIKECLTKHFYKEIEWLTALPTAIETDEYIFVHAGLADIDDWKQTDRDTAVSLPAFLEKSHRSDKYVVVGHWPVGNYSTDVLVHNPIIDHEKKIIAIDGGNNVKESGQLNALIMQRTNNETAYSFTYVDHYPTCKVGGDFKADPKMSGSISYPFYEIVPVERENHFTLCKQPGTNQLRYVKNEYIHRNEKGQFQAKTDISCAQISVKNGDIVSLLDDSCSGYSLIKKDGAVGWVEQNFICS</sequence>
<protein>
    <submittedName>
        <fullName evidence="2">Metallophosphoesterase</fullName>
    </submittedName>
</protein>
<name>A0AA95MTL7_9BACI</name>
<dbReference type="Proteomes" id="UP001178288">
    <property type="component" value="Chromosome"/>
</dbReference>
<proteinExistence type="predicted"/>
<accession>A0AA95MTL7</accession>
<dbReference type="PANTHER" id="PTHR42850">
    <property type="entry name" value="METALLOPHOSPHOESTERASE"/>
    <property type="match status" value="1"/>
</dbReference>
<dbReference type="Pfam" id="PF00149">
    <property type="entry name" value="Metallophos"/>
    <property type="match status" value="1"/>
</dbReference>
<dbReference type="EMBL" id="CP126114">
    <property type="protein sequence ID" value="WHY87111.1"/>
    <property type="molecule type" value="Genomic_DNA"/>
</dbReference>
<keyword evidence="3" id="KW-1185">Reference proteome</keyword>
<dbReference type="GO" id="GO:0008803">
    <property type="term" value="F:bis(5'-nucleosyl)-tetraphosphatase (symmetrical) activity"/>
    <property type="evidence" value="ECO:0007669"/>
    <property type="project" value="TreeGrafter"/>
</dbReference>